<keyword evidence="2" id="KW-0472">Membrane</keyword>
<feature type="compositionally biased region" description="Low complexity" evidence="1">
    <location>
        <begin position="14"/>
        <end position="27"/>
    </location>
</feature>
<keyword evidence="2" id="KW-1133">Transmembrane helix</keyword>
<feature type="transmembrane region" description="Helical" evidence="2">
    <location>
        <begin position="159"/>
        <end position="183"/>
    </location>
</feature>
<dbReference type="AlphaFoldDB" id="A0A150GQV8"/>
<feature type="compositionally biased region" description="Basic and acidic residues" evidence="1">
    <location>
        <begin position="1"/>
        <end position="13"/>
    </location>
</feature>
<comment type="caution">
    <text evidence="3">The sequence shown here is derived from an EMBL/GenBank/DDBJ whole genome shotgun (WGS) entry which is preliminary data.</text>
</comment>
<evidence type="ECO:0000313" key="4">
    <source>
        <dbReference type="Proteomes" id="UP000075714"/>
    </source>
</evidence>
<keyword evidence="2" id="KW-0812">Transmembrane</keyword>
<gene>
    <name evidence="3" type="ORF">GPECTOR_10g817</name>
</gene>
<dbReference type="EMBL" id="LSYV01000011">
    <property type="protein sequence ID" value="KXZ52187.1"/>
    <property type="molecule type" value="Genomic_DNA"/>
</dbReference>
<name>A0A150GQV8_GONPE</name>
<sequence>MITTRQRAEHREAASPSTSSGAGACGSVPKPPEKLCKPGNAEHNNGSCPDGGLESAAVDVVVLMMELLLIPATNLSGTLYARAGCNVDKDSVGEEGAAVAAALSGGAPRLRPALFIDSFDDRVVRDFPCRAGALGRNSYMLRRLYPFHLATVAVMDPSAALYTSALIASLAVAVARLLTLLVLRLRRGEAPGAGHSGLRGAALQTGPPCPCCVGGLRRLTVVRHATFSASCGVLDATR</sequence>
<evidence type="ECO:0000256" key="2">
    <source>
        <dbReference type="SAM" id="Phobius"/>
    </source>
</evidence>
<feature type="region of interest" description="Disordered" evidence="1">
    <location>
        <begin position="1"/>
        <end position="29"/>
    </location>
</feature>
<keyword evidence="4" id="KW-1185">Reference proteome</keyword>
<protein>
    <submittedName>
        <fullName evidence="3">Uncharacterized protein</fullName>
    </submittedName>
</protein>
<organism evidence="3 4">
    <name type="scientific">Gonium pectorale</name>
    <name type="common">Green alga</name>
    <dbReference type="NCBI Taxonomy" id="33097"/>
    <lineage>
        <taxon>Eukaryota</taxon>
        <taxon>Viridiplantae</taxon>
        <taxon>Chlorophyta</taxon>
        <taxon>core chlorophytes</taxon>
        <taxon>Chlorophyceae</taxon>
        <taxon>CS clade</taxon>
        <taxon>Chlamydomonadales</taxon>
        <taxon>Volvocaceae</taxon>
        <taxon>Gonium</taxon>
    </lineage>
</organism>
<evidence type="ECO:0000313" key="3">
    <source>
        <dbReference type="EMBL" id="KXZ52187.1"/>
    </source>
</evidence>
<evidence type="ECO:0000256" key="1">
    <source>
        <dbReference type="SAM" id="MobiDB-lite"/>
    </source>
</evidence>
<reference evidence="4" key="1">
    <citation type="journal article" date="2016" name="Nat. Commun.">
        <title>The Gonium pectorale genome demonstrates co-option of cell cycle regulation during the evolution of multicellularity.</title>
        <authorList>
            <person name="Hanschen E.R."/>
            <person name="Marriage T.N."/>
            <person name="Ferris P.J."/>
            <person name="Hamaji T."/>
            <person name="Toyoda A."/>
            <person name="Fujiyama A."/>
            <person name="Neme R."/>
            <person name="Noguchi H."/>
            <person name="Minakuchi Y."/>
            <person name="Suzuki M."/>
            <person name="Kawai-Toyooka H."/>
            <person name="Smith D.R."/>
            <person name="Sparks H."/>
            <person name="Anderson J."/>
            <person name="Bakaric R."/>
            <person name="Luria V."/>
            <person name="Karger A."/>
            <person name="Kirschner M.W."/>
            <person name="Durand P.M."/>
            <person name="Michod R.E."/>
            <person name="Nozaki H."/>
            <person name="Olson B.J."/>
        </authorList>
    </citation>
    <scope>NUCLEOTIDE SEQUENCE [LARGE SCALE GENOMIC DNA]</scope>
    <source>
        <strain evidence="4">NIES-2863</strain>
    </source>
</reference>
<dbReference type="Proteomes" id="UP000075714">
    <property type="component" value="Unassembled WGS sequence"/>
</dbReference>
<accession>A0A150GQV8</accession>
<dbReference type="PROSITE" id="PS51257">
    <property type="entry name" value="PROKAR_LIPOPROTEIN"/>
    <property type="match status" value="1"/>
</dbReference>
<proteinExistence type="predicted"/>